<dbReference type="EC" id="2.7.13.3" evidence="3"/>
<evidence type="ECO:0000256" key="2">
    <source>
        <dbReference type="ARBA" id="ARBA00004370"/>
    </source>
</evidence>
<keyword evidence="6 10" id="KW-0812">Transmembrane</keyword>
<evidence type="ECO:0000256" key="8">
    <source>
        <dbReference type="ARBA" id="ARBA00022989"/>
    </source>
</evidence>
<keyword evidence="4" id="KW-0597">Phosphoprotein</keyword>
<dbReference type="SUPFAM" id="SSF55874">
    <property type="entry name" value="ATPase domain of HSP90 chaperone/DNA topoisomerase II/histidine kinase"/>
    <property type="match status" value="1"/>
</dbReference>
<evidence type="ECO:0000256" key="5">
    <source>
        <dbReference type="ARBA" id="ARBA00022679"/>
    </source>
</evidence>
<dbReference type="Pfam" id="PF00512">
    <property type="entry name" value="HisKA"/>
    <property type="match status" value="1"/>
</dbReference>
<dbReference type="Gene3D" id="3.30.565.10">
    <property type="entry name" value="Histidine kinase-like ATPase, C-terminal domain"/>
    <property type="match status" value="1"/>
</dbReference>
<dbReference type="InterPro" id="IPR003661">
    <property type="entry name" value="HisK_dim/P_dom"/>
</dbReference>
<evidence type="ECO:0000256" key="1">
    <source>
        <dbReference type="ARBA" id="ARBA00000085"/>
    </source>
</evidence>
<evidence type="ECO:0000259" key="11">
    <source>
        <dbReference type="PROSITE" id="PS50109"/>
    </source>
</evidence>
<evidence type="ECO:0000256" key="7">
    <source>
        <dbReference type="ARBA" id="ARBA00022777"/>
    </source>
</evidence>
<proteinExistence type="predicted"/>
<dbReference type="InterPro" id="IPR003594">
    <property type="entry name" value="HATPase_dom"/>
</dbReference>
<dbReference type="InterPro" id="IPR050428">
    <property type="entry name" value="TCS_sensor_his_kinase"/>
</dbReference>
<dbReference type="PANTHER" id="PTHR45436:SF5">
    <property type="entry name" value="SENSOR HISTIDINE KINASE TRCS"/>
    <property type="match status" value="1"/>
</dbReference>
<reference evidence="13 14" key="1">
    <citation type="submission" date="2023-04" db="EMBL/GenBank/DDBJ databases">
        <title>Marinobulbifer ophiurae gen. nov., sp. Nov., isolate from tissue of brittle star Ophioplocus japonicus.</title>
        <authorList>
            <person name="Kawano K."/>
            <person name="Sawayama S."/>
            <person name="Nakagawa S."/>
        </authorList>
    </citation>
    <scope>NUCLEOTIDE SEQUENCE [LARGE SCALE GENOMIC DNA]</scope>
    <source>
        <strain evidence="13 14">NKW57</strain>
    </source>
</reference>
<keyword evidence="10" id="KW-0472">Membrane</keyword>
<dbReference type="EMBL" id="BSYJ01000007">
    <property type="protein sequence ID" value="GMG88598.1"/>
    <property type="molecule type" value="Genomic_DNA"/>
</dbReference>
<dbReference type="InterPro" id="IPR003660">
    <property type="entry name" value="HAMP_dom"/>
</dbReference>
<dbReference type="Proteomes" id="UP001224392">
    <property type="component" value="Unassembled WGS sequence"/>
</dbReference>
<evidence type="ECO:0000256" key="10">
    <source>
        <dbReference type="SAM" id="Phobius"/>
    </source>
</evidence>
<evidence type="ECO:0000313" key="14">
    <source>
        <dbReference type="Proteomes" id="UP001224392"/>
    </source>
</evidence>
<keyword evidence="8 10" id="KW-1133">Transmembrane helix</keyword>
<feature type="domain" description="Histidine kinase" evidence="11">
    <location>
        <begin position="460"/>
        <end position="672"/>
    </location>
</feature>
<comment type="catalytic activity">
    <reaction evidence="1">
        <text>ATP + protein L-histidine = ADP + protein N-phospho-L-histidine.</text>
        <dbReference type="EC" id="2.7.13.3"/>
    </reaction>
</comment>
<evidence type="ECO:0000256" key="9">
    <source>
        <dbReference type="ARBA" id="ARBA00023012"/>
    </source>
</evidence>
<accession>A0ABQ6M2N3</accession>
<keyword evidence="7 13" id="KW-0418">Kinase</keyword>
<dbReference type="GO" id="GO:0016301">
    <property type="term" value="F:kinase activity"/>
    <property type="evidence" value="ECO:0007669"/>
    <property type="project" value="UniProtKB-KW"/>
</dbReference>
<sequence length="672" mass="73471">MNLRRQLLFVSLATLALPWAGCQALRQMDDALAQSQARAQAATGDAIAARLASAQSVLLPDERHLSATPGQQLFAGALPHPPLLDGYGDEWRNWRIPPRELQADGNPMALATLGRANDRRLYLLLTVADTTPTFHNPMRTGIANGDYVELHSGARRFRLPLKPNGQAEVWRESWQAAPQWRRNYSLRGEWTSTAGGYQLELVLPAEFGTDGLGIRVIDRTDNNSAPARIASSFHTDTPGLLVEPLPELEKELKHFLRPGIALTVVDREGFPLAQAGRIETDTEGPAGNWLQRWFYLRLLDRNRLPALPESFPETLTRNKQVAIDWYLGADASRIAGVSTPIITRADEIAERPLLGRVIVAQSGTDWQSSAGETARRIWITTLAAVAAVLLALLGYASWLSWRIRRLSRAAETALDSSGRLRSDFPRARLDDEIGSLNDAFAQLLGELDQHHQYLRTLASKLSHELRTPLAIVRSSLDNLESTDLPASARDYARRASEGSQRLSGILNALSGAQQLEAGIASAEREDFDLGDLLDVLASSYADSQPRHHIAMQRPAGPLPAHGAPELVAQLLDKLIDNACSFAPAGTTIELSAERVAGHYRIAVSNPGPPLPEGFGQQIFDSLVSIRPEAPGRLHLGLGLHIARLICEFHGGRLEARNRPDGSGAIFAFLLPA</sequence>
<dbReference type="SUPFAM" id="SSF49344">
    <property type="entry name" value="CBD9-like"/>
    <property type="match status" value="1"/>
</dbReference>
<comment type="subcellular location">
    <subcellularLocation>
        <location evidence="2">Membrane</location>
    </subcellularLocation>
</comment>
<dbReference type="SUPFAM" id="SSF47384">
    <property type="entry name" value="Homodimeric domain of signal transducing histidine kinase"/>
    <property type="match status" value="1"/>
</dbReference>
<dbReference type="PROSITE" id="PS50109">
    <property type="entry name" value="HIS_KIN"/>
    <property type="match status" value="1"/>
</dbReference>
<protein>
    <recommendedName>
        <fullName evidence="3">histidine kinase</fullName>
        <ecNumber evidence="3">2.7.13.3</ecNumber>
    </recommendedName>
</protein>
<evidence type="ECO:0000256" key="6">
    <source>
        <dbReference type="ARBA" id="ARBA00022692"/>
    </source>
</evidence>
<evidence type="ECO:0000256" key="3">
    <source>
        <dbReference type="ARBA" id="ARBA00012438"/>
    </source>
</evidence>
<keyword evidence="14" id="KW-1185">Reference proteome</keyword>
<dbReference type="PANTHER" id="PTHR45436">
    <property type="entry name" value="SENSOR HISTIDINE KINASE YKOH"/>
    <property type="match status" value="1"/>
</dbReference>
<feature type="domain" description="HAMP" evidence="12">
    <location>
        <begin position="397"/>
        <end position="452"/>
    </location>
</feature>
<dbReference type="CDD" id="cd00082">
    <property type="entry name" value="HisKA"/>
    <property type="match status" value="1"/>
</dbReference>
<feature type="transmembrane region" description="Helical" evidence="10">
    <location>
        <begin position="377"/>
        <end position="398"/>
    </location>
</feature>
<dbReference type="Gene3D" id="6.10.340.10">
    <property type="match status" value="1"/>
</dbReference>
<keyword evidence="9" id="KW-0902">Two-component regulatory system</keyword>
<name>A0ABQ6M2N3_9GAMM</name>
<evidence type="ECO:0000313" key="13">
    <source>
        <dbReference type="EMBL" id="GMG88598.1"/>
    </source>
</evidence>
<gene>
    <name evidence="13" type="primary">pdsS</name>
    <name evidence="13" type="ORF">MNKW57_29190</name>
</gene>
<comment type="caution">
    <text evidence="13">The sequence shown here is derived from an EMBL/GenBank/DDBJ whole genome shotgun (WGS) entry which is preliminary data.</text>
</comment>
<evidence type="ECO:0000259" key="12">
    <source>
        <dbReference type="PROSITE" id="PS50885"/>
    </source>
</evidence>
<dbReference type="InterPro" id="IPR036890">
    <property type="entry name" value="HATPase_C_sf"/>
</dbReference>
<dbReference type="InterPro" id="IPR005467">
    <property type="entry name" value="His_kinase_dom"/>
</dbReference>
<dbReference type="PROSITE" id="PS50885">
    <property type="entry name" value="HAMP"/>
    <property type="match status" value="1"/>
</dbReference>
<keyword evidence="5" id="KW-0808">Transferase</keyword>
<dbReference type="CDD" id="cd00075">
    <property type="entry name" value="HATPase"/>
    <property type="match status" value="1"/>
</dbReference>
<dbReference type="SMART" id="SM00387">
    <property type="entry name" value="HATPase_c"/>
    <property type="match status" value="1"/>
</dbReference>
<dbReference type="Gene3D" id="1.10.287.130">
    <property type="match status" value="1"/>
</dbReference>
<dbReference type="SMART" id="SM00388">
    <property type="entry name" value="HisKA"/>
    <property type="match status" value="1"/>
</dbReference>
<organism evidence="13 14">
    <name type="scientific">Biformimicrobium ophioploci</name>
    <dbReference type="NCBI Taxonomy" id="3036711"/>
    <lineage>
        <taxon>Bacteria</taxon>
        <taxon>Pseudomonadati</taxon>
        <taxon>Pseudomonadota</taxon>
        <taxon>Gammaproteobacteria</taxon>
        <taxon>Cellvibrionales</taxon>
        <taxon>Microbulbiferaceae</taxon>
        <taxon>Biformimicrobium</taxon>
    </lineage>
</organism>
<evidence type="ECO:0000256" key="4">
    <source>
        <dbReference type="ARBA" id="ARBA00022553"/>
    </source>
</evidence>
<dbReference type="Pfam" id="PF02518">
    <property type="entry name" value="HATPase_c"/>
    <property type="match status" value="1"/>
</dbReference>
<dbReference type="InterPro" id="IPR036097">
    <property type="entry name" value="HisK_dim/P_sf"/>
</dbReference>